<dbReference type="AlphaFoldDB" id="A0A498RDA5"/>
<dbReference type="PANTHER" id="PTHR37166">
    <property type="entry name" value="PROTEIN FLAG"/>
    <property type="match status" value="1"/>
</dbReference>
<reference evidence="2 3" key="1">
    <citation type="submission" date="2018-06" db="EMBL/GenBank/DDBJ databases">
        <authorList>
            <person name="Strepis N."/>
        </authorList>
    </citation>
    <scope>NUCLEOTIDE SEQUENCE [LARGE SCALE GENOMIC DNA]</scope>
    <source>
        <strain evidence="2">LUCI</strain>
    </source>
</reference>
<dbReference type="RefSeq" id="WP_122630226.1">
    <property type="nucleotide sequence ID" value="NZ_UPPP01000116.1"/>
</dbReference>
<organism evidence="2 3">
    <name type="scientific">Lucifera butyrica</name>
    <dbReference type="NCBI Taxonomy" id="1351585"/>
    <lineage>
        <taxon>Bacteria</taxon>
        <taxon>Bacillati</taxon>
        <taxon>Bacillota</taxon>
        <taxon>Negativicutes</taxon>
        <taxon>Veillonellales</taxon>
        <taxon>Veillonellaceae</taxon>
        <taxon>Lucifera</taxon>
    </lineage>
</organism>
<dbReference type="SUPFAM" id="SSF160214">
    <property type="entry name" value="FlaG-like"/>
    <property type="match status" value="1"/>
</dbReference>
<dbReference type="InterPro" id="IPR005186">
    <property type="entry name" value="FlaG"/>
</dbReference>
<protein>
    <submittedName>
        <fullName evidence="2">Flag protein</fullName>
    </submittedName>
</protein>
<feature type="compositionally biased region" description="Polar residues" evidence="1">
    <location>
        <begin position="1"/>
        <end position="18"/>
    </location>
</feature>
<evidence type="ECO:0000313" key="3">
    <source>
        <dbReference type="Proteomes" id="UP000277811"/>
    </source>
</evidence>
<dbReference type="Proteomes" id="UP000277811">
    <property type="component" value="Unassembled WGS sequence"/>
</dbReference>
<sequence>MKIDAVNSQITMPNSGGQTAPVDKSTVQTAPAGSLDHKQVAKLAEKLNKDAETTNQQIRFAVYKDTHRVILEVVDKNTNNVVSTIPPEQILKMMASVDEELKVIDHKI</sequence>
<keyword evidence="3" id="KW-1185">Reference proteome</keyword>
<dbReference type="Pfam" id="PF03646">
    <property type="entry name" value="FlaG"/>
    <property type="match status" value="1"/>
</dbReference>
<dbReference type="OrthoDB" id="9799867at2"/>
<dbReference type="EMBL" id="UPPP01000116">
    <property type="protein sequence ID" value="VBB09441.1"/>
    <property type="molecule type" value="Genomic_DNA"/>
</dbReference>
<accession>A0A498RDA5</accession>
<dbReference type="InterPro" id="IPR035924">
    <property type="entry name" value="FlaG-like_sf"/>
</dbReference>
<evidence type="ECO:0000313" key="2">
    <source>
        <dbReference type="EMBL" id="VBB09441.1"/>
    </source>
</evidence>
<feature type="region of interest" description="Disordered" evidence="1">
    <location>
        <begin position="1"/>
        <end position="25"/>
    </location>
</feature>
<proteinExistence type="predicted"/>
<dbReference type="Gene3D" id="3.30.160.170">
    <property type="entry name" value="FlaG-like"/>
    <property type="match status" value="1"/>
</dbReference>
<gene>
    <name evidence="2" type="ORF">LUCI_4731</name>
</gene>
<dbReference type="PANTHER" id="PTHR37166:SF1">
    <property type="entry name" value="PROTEIN FLAG"/>
    <property type="match status" value="1"/>
</dbReference>
<evidence type="ECO:0000256" key="1">
    <source>
        <dbReference type="SAM" id="MobiDB-lite"/>
    </source>
</evidence>
<name>A0A498RDA5_9FIRM</name>